<sequence>MMTLETVNSCCLALLQKASSVLKHMSFGMVLMKRLKIQKICLNQYWIW</sequence>
<gene>
    <name evidence="1" type="ORF">BRAA01T02086Z</name>
</gene>
<organism evidence="1">
    <name type="scientific">Brassica campestris</name>
    <name type="common">Field mustard</name>
    <dbReference type="NCBI Taxonomy" id="3711"/>
    <lineage>
        <taxon>Eukaryota</taxon>
        <taxon>Viridiplantae</taxon>
        <taxon>Streptophyta</taxon>
        <taxon>Embryophyta</taxon>
        <taxon>Tracheophyta</taxon>
        <taxon>Spermatophyta</taxon>
        <taxon>Magnoliopsida</taxon>
        <taxon>eudicotyledons</taxon>
        <taxon>Gunneridae</taxon>
        <taxon>Pentapetalae</taxon>
        <taxon>rosids</taxon>
        <taxon>malvids</taxon>
        <taxon>Brassicales</taxon>
        <taxon>Brassicaceae</taxon>
        <taxon>Brassiceae</taxon>
        <taxon>Brassica</taxon>
    </lineage>
</organism>
<proteinExistence type="predicted"/>
<reference evidence="1" key="1">
    <citation type="submission" date="2018-11" db="EMBL/GenBank/DDBJ databases">
        <authorList>
            <consortium name="Genoscope - CEA"/>
            <person name="William W."/>
        </authorList>
    </citation>
    <scope>NUCLEOTIDE SEQUENCE</scope>
</reference>
<protein>
    <submittedName>
        <fullName evidence="1">Uncharacterized protein</fullName>
    </submittedName>
</protein>
<accession>A0A3P5ZJ48</accession>
<evidence type="ECO:0000313" key="1">
    <source>
        <dbReference type="EMBL" id="VDC75584.1"/>
    </source>
</evidence>
<dbReference type="AlphaFoldDB" id="A0A3P5ZJ48"/>
<dbReference type="EMBL" id="LR031571">
    <property type="protein sequence ID" value="VDC75584.1"/>
    <property type="molecule type" value="Genomic_DNA"/>
</dbReference>
<name>A0A3P5ZJ48_BRACM</name>